<feature type="compositionally biased region" description="Basic and acidic residues" evidence="1">
    <location>
        <begin position="555"/>
        <end position="567"/>
    </location>
</feature>
<evidence type="ECO:0000259" key="2">
    <source>
        <dbReference type="PROSITE" id="PS51841"/>
    </source>
</evidence>
<comment type="caution">
    <text evidence="3">The sequence shown here is derived from an EMBL/GenBank/DDBJ whole genome shotgun (WGS) entry which is preliminary data.</text>
</comment>
<dbReference type="NCBIfam" id="TIGR04183">
    <property type="entry name" value="Por_Secre_tail"/>
    <property type="match status" value="1"/>
</dbReference>
<feature type="region of interest" description="Disordered" evidence="1">
    <location>
        <begin position="297"/>
        <end position="323"/>
    </location>
</feature>
<gene>
    <name evidence="3" type="ORF">A3F84_13510</name>
</gene>
<feature type="domain" description="LTD" evidence="2">
    <location>
        <begin position="157"/>
        <end position="300"/>
    </location>
</feature>
<dbReference type="SUPFAM" id="SSF74853">
    <property type="entry name" value="Lamin A/C globular tail domain"/>
    <property type="match status" value="1"/>
</dbReference>
<name>A0A1F6CAY2_HANXR</name>
<organism evidence="3 4">
    <name type="scientific">Handelsmanbacteria sp. (strain RIFCSPLOWO2_12_FULL_64_10)</name>
    <dbReference type="NCBI Taxonomy" id="1817868"/>
    <lineage>
        <taxon>Bacteria</taxon>
        <taxon>Candidatus Handelsmaniibacteriota</taxon>
    </lineage>
</organism>
<dbReference type="InterPro" id="IPR036415">
    <property type="entry name" value="Lamin_tail_dom_sf"/>
</dbReference>
<dbReference type="InterPro" id="IPR013783">
    <property type="entry name" value="Ig-like_fold"/>
</dbReference>
<dbReference type="Gene3D" id="2.60.40.4070">
    <property type="match status" value="1"/>
</dbReference>
<feature type="compositionally biased region" description="Basic and acidic residues" evidence="1">
    <location>
        <begin position="534"/>
        <end position="544"/>
    </location>
</feature>
<dbReference type="InterPro" id="IPR006644">
    <property type="entry name" value="Cadg"/>
</dbReference>
<dbReference type="GO" id="GO:0005509">
    <property type="term" value="F:calcium ion binding"/>
    <property type="evidence" value="ECO:0007669"/>
    <property type="project" value="InterPro"/>
</dbReference>
<sequence>MAALPDTAALEDSPLRLRARASDPDGDEVRFSLAHGPAWLSIDPSSGLISGVPDDPDVGVWEVTAEASDGRLTASRTFRVAVRNRPPSFEGVPRRRGRVGIGYQDTLRAHNLDGGSVRLTDGPPGLEMEGTLLRWRPSASGRWSVTVLAQDPHGGEATLSWEVEALPLPFVVVDEVLADPPRGAGGDANGDGRGDGGEDEFIELLNAGPDAAALGGLNLGPEGTSGARLFRFPEGTAVPPGGRFLVFGGGAPGDFPCPVFVAGGRIGRGLSADGGVVLLTDPAGPDTLLRAAFPGRGRGQSWVRRSGSLPSAQEDKKNGPVTQGQDAFVLHGDLPGRDRFSPGRPRLLLIGLSVAAETTMAVGRRRPFKVMGIFNDGVQEIVTERVTIITSDTSVLRTEGDDRLVGVGEGRSSVRARFEEIEGVAEVRVVSRRVIVTRGRPPSEGRQSDSLLSSVGASPVRDTATAGADYRLRTESLPGGQWEVVEGPAWLAVEPETGDLVGSPPGEGIFQVILSGEDSTGQAALVVVTLTARPEAERHERGPPEEGPPGDDGDELAKKIRQRKGEADSDEAAVPSARPSGADPPSQGRPAEGGEIALASNYPNPFNGTTVFRCRSPTPGRAEIYTLLGRCVRRWVEVGAAETSLVWDGRDASGKTLPSGVYFLVFEAEGVRAVRRMTLIR</sequence>
<evidence type="ECO:0000313" key="3">
    <source>
        <dbReference type="EMBL" id="OGG46354.1"/>
    </source>
</evidence>
<evidence type="ECO:0000313" key="4">
    <source>
        <dbReference type="Proteomes" id="UP000178606"/>
    </source>
</evidence>
<feature type="region of interest" description="Disordered" evidence="1">
    <location>
        <begin position="179"/>
        <end position="200"/>
    </location>
</feature>
<dbReference type="InterPro" id="IPR026444">
    <property type="entry name" value="Secre_tail"/>
</dbReference>
<reference evidence="3 4" key="1">
    <citation type="journal article" date="2016" name="Nat. Commun.">
        <title>Thousands of microbial genomes shed light on interconnected biogeochemical processes in an aquifer system.</title>
        <authorList>
            <person name="Anantharaman K."/>
            <person name="Brown C.T."/>
            <person name="Hug L.A."/>
            <person name="Sharon I."/>
            <person name="Castelle C.J."/>
            <person name="Probst A.J."/>
            <person name="Thomas B.C."/>
            <person name="Singh A."/>
            <person name="Wilkins M.J."/>
            <person name="Karaoz U."/>
            <person name="Brodie E.L."/>
            <person name="Williams K.H."/>
            <person name="Hubbard S.S."/>
            <person name="Banfield J.F."/>
        </authorList>
    </citation>
    <scope>NUCLEOTIDE SEQUENCE [LARGE SCALE GENOMIC DNA]</scope>
    <source>
        <strain evidence="4">RIFCSPLOWO2_12_FULL_64_10</strain>
    </source>
</reference>
<dbReference type="Gene3D" id="2.60.40.10">
    <property type="entry name" value="Immunoglobulins"/>
    <property type="match status" value="1"/>
</dbReference>
<dbReference type="GO" id="GO:0016020">
    <property type="term" value="C:membrane"/>
    <property type="evidence" value="ECO:0007669"/>
    <property type="project" value="InterPro"/>
</dbReference>
<dbReference type="Gene3D" id="2.60.40.1080">
    <property type="match status" value="1"/>
</dbReference>
<feature type="region of interest" description="Disordered" evidence="1">
    <location>
        <begin position="439"/>
        <end position="462"/>
    </location>
</feature>
<protein>
    <recommendedName>
        <fullName evidence="2">LTD domain-containing protein</fullName>
    </recommendedName>
</protein>
<dbReference type="EMBL" id="MFKF01000322">
    <property type="protein sequence ID" value="OGG46354.1"/>
    <property type="molecule type" value="Genomic_DNA"/>
</dbReference>
<proteinExistence type="predicted"/>
<dbReference type="InterPro" id="IPR001322">
    <property type="entry name" value="Lamin_tail_dom"/>
</dbReference>
<dbReference type="AlphaFoldDB" id="A0A1F6CAY2"/>
<accession>A0A1F6CAY2</accession>
<dbReference type="Proteomes" id="UP000178606">
    <property type="component" value="Unassembled WGS sequence"/>
</dbReference>
<dbReference type="Pfam" id="PF05345">
    <property type="entry name" value="He_PIG"/>
    <property type="match status" value="1"/>
</dbReference>
<dbReference type="PROSITE" id="PS51841">
    <property type="entry name" value="LTD"/>
    <property type="match status" value="1"/>
</dbReference>
<dbReference type="SUPFAM" id="SSF49313">
    <property type="entry name" value="Cadherin-like"/>
    <property type="match status" value="1"/>
</dbReference>
<dbReference type="InterPro" id="IPR015919">
    <property type="entry name" value="Cadherin-like_sf"/>
</dbReference>
<dbReference type="SMART" id="SM00736">
    <property type="entry name" value="CADG"/>
    <property type="match status" value="1"/>
</dbReference>
<evidence type="ECO:0000256" key="1">
    <source>
        <dbReference type="SAM" id="MobiDB-lite"/>
    </source>
</evidence>
<feature type="region of interest" description="Disordered" evidence="1">
    <location>
        <begin position="532"/>
        <end position="602"/>
    </location>
</feature>